<evidence type="ECO:0000313" key="6">
    <source>
        <dbReference type="Proteomes" id="UP000473014"/>
    </source>
</evidence>
<dbReference type="InterPro" id="IPR008920">
    <property type="entry name" value="TF_FadR/GntR_C"/>
</dbReference>
<dbReference type="InterPro" id="IPR000524">
    <property type="entry name" value="Tscrpt_reg_HTH_GntR"/>
</dbReference>
<dbReference type="AlphaFoldDB" id="A0A6G2BJ46"/>
<dbReference type="Gene3D" id="1.10.10.10">
    <property type="entry name" value="Winged helix-like DNA-binding domain superfamily/Winged helix DNA-binding domain"/>
    <property type="match status" value="1"/>
</dbReference>
<dbReference type="SMART" id="SM00345">
    <property type="entry name" value="HTH_GNTR"/>
    <property type="match status" value="1"/>
</dbReference>
<organism evidence="5 6">
    <name type="scientific">Streptomyces taklimakanensis</name>
    <dbReference type="NCBI Taxonomy" id="2569853"/>
    <lineage>
        <taxon>Bacteria</taxon>
        <taxon>Bacillati</taxon>
        <taxon>Actinomycetota</taxon>
        <taxon>Actinomycetes</taxon>
        <taxon>Kitasatosporales</taxon>
        <taxon>Streptomycetaceae</taxon>
        <taxon>Streptomyces</taxon>
    </lineage>
</organism>
<proteinExistence type="predicted"/>
<reference evidence="5 6" key="1">
    <citation type="submission" date="2019-11" db="EMBL/GenBank/DDBJ databases">
        <authorList>
            <person name="Yuan L."/>
        </authorList>
    </citation>
    <scope>NUCLEOTIDE SEQUENCE [LARGE SCALE GENOMIC DNA]</scope>
    <source>
        <strain evidence="5 6">TRM43335</strain>
    </source>
</reference>
<dbReference type="InterPro" id="IPR036390">
    <property type="entry name" value="WH_DNA-bd_sf"/>
</dbReference>
<keyword evidence="1" id="KW-0805">Transcription regulation</keyword>
<comment type="caution">
    <text evidence="5">The sequence shown here is derived from an EMBL/GenBank/DDBJ whole genome shotgun (WGS) entry which is preliminary data.</text>
</comment>
<dbReference type="InterPro" id="IPR036388">
    <property type="entry name" value="WH-like_DNA-bd_sf"/>
</dbReference>
<keyword evidence="3" id="KW-0804">Transcription</keyword>
<dbReference type="Gene3D" id="1.20.120.530">
    <property type="entry name" value="GntR ligand-binding domain-like"/>
    <property type="match status" value="1"/>
</dbReference>
<dbReference type="Pfam" id="PF07729">
    <property type="entry name" value="FCD"/>
    <property type="match status" value="1"/>
</dbReference>
<dbReference type="OrthoDB" id="3864082at2"/>
<name>A0A6G2BJ46_9ACTN</name>
<sequence length="215" mass="23498">MSESRPQRPVSMQAHLRDQVADALRAALVAGELRPGVVYSAPALAAEYGVSATPVREAMLDLARQGLVEAVRNKGFRVTEPSERDLAEFTELRLLIEAPTIGRVTRTATREQLEALRPTAEGTVAAARSGDLVGYLEADRRFHLGLLSLAGNARLVEAVDDLRRRSRLHAYADLVETGPLVESAREHAELLDTMLAGDAAAAETRMRHHLARVHR</sequence>
<evidence type="ECO:0000256" key="3">
    <source>
        <dbReference type="ARBA" id="ARBA00023163"/>
    </source>
</evidence>
<evidence type="ECO:0000259" key="4">
    <source>
        <dbReference type="PROSITE" id="PS50949"/>
    </source>
</evidence>
<dbReference type="EMBL" id="WIXO01000001">
    <property type="protein sequence ID" value="MTE22305.1"/>
    <property type="molecule type" value="Genomic_DNA"/>
</dbReference>
<dbReference type="GO" id="GO:0003700">
    <property type="term" value="F:DNA-binding transcription factor activity"/>
    <property type="evidence" value="ECO:0007669"/>
    <property type="project" value="InterPro"/>
</dbReference>
<evidence type="ECO:0000256" key="2">
    <source>
        <dbReference type="ARBA" id="ARBA00023125"/>
    </source>
</evidence>
<dbReference type="SUPFAM" id="SSF46785">
    <property type="entry name" value="Winged helix' DNA-binding domain"/>
    <property type="match status" value="1"/>
</dbReference>
<dbReference type="SMART" id="SM00895">
    <property type="entry name" value="FCD"/>
    <property type="match status" value="1"/>
</dbReference>
<gene>
    <name evidence="5" type="ORF">F0L17_25015</name>
</gene>
<dbReference type="PANTHER" id="PTHR43537:SF45">
    <property type="entry name" value="GNTR FAMILY REGULATORY PROTEIN"/>
    <property type="match status" value="1"/>
</dbReference>
<dbReference type="CDD" id="cd07377">
    <property type="entry name" value="WHTH_GntR"/>
    <property type="match status" value="1"/>
</dbReference>
<dbReference type="InterPro" id="IPR011711">
    <property type="entry name" value="GntR_C"/>
</dbReference>
<dbReference type="PANTHER" id="PTHR43537">
    <property type="entry name" value="TRANSCRIPTIONAL REGULATOR, GNTR FAMILY"/>
    <property type="match status" value="1"/>
</dbReference>
<evidence type="ECO:0000256" key="1">
    <source>
        <dbReference type="ARBA" id="ARBA00023015"/>
    </source>
</evidence>
<accession>A0A6G2BJ46</accession>
<evidence type="ECO:0000313" key="5">
    <source>
        <dbReference type="EMBL" id="MTE22305.1"/>
    </source>
</evidence>
<dbReference type="Pfam" id="PF00392">
    <property type="entry name" value="GntR"/>
    <property type="match status" value="1"/>
</dbReference>
<dbReference type="SUPFAM" id="SSF48008">
    <property type="entry name" value="GntR ligand-binding domain-like"/>
    <property type="match status" value="1"/>
</dbReference>
<keyword evidence="6" id="KW-1185">Reference proteome</keyword>
<dbReference type="PROSITE" id="PS50949">
    <property type="entry name" value="HTH_GNTR"/>
    <property type="match status" value="1"/>
</dbReference>
<keyword evidence="2" id="KW-0238">DNA-binding</keyword>
<dbReference type="RefSeq" id="WP_155072808.1">
    <property type="nucleotide sequence ID" value="NZ_WIXO01000001.1"/>
</dbReference>
<dbReference type="Proteomes" id="UP000473014">
    <property type="component" value="Unassembled WGS sequence"/>
</dbReference>
<dbReference type="GO" id="GO:0003677">
    <property type="term" value="F:DNA binding"/>
    <property type="evidence" value="ECO:0007669"/>
    <property type="project" value="UniProtKB-KW"/>
</dbReference>
<feature type="domain" description="HTH gntR-type" evidence="4">
    <location>
        <begin position="14"/>
        <end position="81"/>
    </location>
</feature>
<protein>
    <submittedName>
        <fullName evidence="5">FCD domain-containing protein</fullName>
    </submittedName>
</protein>